<reference evidence="8" key="1">
    <citation type="submission" date="2015-07" db="EMBL/GenBank/DDBJ databases">
        <title>Complete genome sequence and phylogenetic analysis of Limnochorda pilosa.</title>
        <authorList>
            <person name="Watanabe M."/>
            <person name="Kojima H."/>
            <person name="Fukui M."/>
        </authorList>
    </citation>
    <scope>NUCLEOTIDE SEQUENCE [LARGE SCALE GENOMIC DNA]</scope>
    <source>
        <strain evidence="8">HC45</strain>
    </source>
</reference>
<dbReference type="SUPFAM" id="SSF51735">
    <property type="entry name" value="NAD(P)-binding Rossmann-fold domains"/>
    <property type="match status" value="1"/>
</dbReference>
<comment type="similarity">
    <text evidence="1 4">Belongs to the D-isomer specific 2-hydroxyacid dehydrogenase family.</text>
</comment>
<dbReference type="GO" id="GO:0016616">
    <property type="term" value="F:oxidoreductase activity, acting on the CH-OH group of donors, NAD or NADP as acceptor"/>
    <property type="evidence" value="ECO:0007669"/>
    <property type="project" value="InterPro"/>
</dbReference>
<dbReference type="GO" id="GO:0051287">
    <property type="term" value="F:NAD binding"/>
    <property type="evidence" value="ECO:0007669"/>
    <property type="project" value="InterPro"/>
</dbReference>
<evidence type="ECO:0000313" key="8">
    <source>
        <dbReference type="Proteomes" id="UP000065807"/>
    </source>
</evidence>
<evidence type="ECO:0000259" key="6">
    <source>
        <dbReference type="Pfam" id="PF02826"/>
    </source>
</evidence>
<keyword evidence="8" id="KW-1185">Reference proteome</keyword>
<dbReference type="InterPro" id="IPR006139">
    <property type="entry name" value="D-isomer_2_OHA_DH_cat_dom"/>
</dbReference>
<dbReference type="InterPro" id="IPR036291">
    <property type="entry name" value="NAD(P)-bd_dom_sf"/>
</dbReference>
<dbReference type="InterPro" id="IPR006140">
    <property type="entry name" value="D-isomer_DH_NAD-bd"/>
</dbReference>
<dbReference type="PANTHER" id="PTHR43333">
    <property type="entry name" value="2-HACID_DH_C DOMAIN-CONTAINING PROTEIN"/>
    <property type="match status" value="1"/>
</dbReference>
<dbReference type="KEGG" id="lpil:LIP_2988"/>
<proteinExistence type="inferred from homology"/>
<protein>
    <submittedName>
        <fullName evidence="7">D-isomer specific 2-hydroxyacid dehydrogenase</fullName>
    </submittedName>
</protein>
<dbReference type="PATRIC" id="fig|1555112.3.peg.3035"/>
<evidence type="ECO:0000256" key="1">
    <source>
        <dbReference type="ARBA" id="ARBA00005854"/>
    </source>
</evidence>
<name>A0A0K2SP95_LIMPI</name>
<dbReference type="Pfam" id="PF02826">
    <property type="entry name" value="2-Hacid_dh_C"/>
    <property type="match status" value="1"/>
</dbReference>
<dbReference type="STRING" id="1555112.LIP_2988"/>
<dbReference type="Gene3D" id="3.40.50.720">
    <property type="entry name" value="NAD(P)-binding Rossmann-like Domain"/>
    <property type="match status" value="2"/>
</dbReference>
<accession>A0A0K2SP95</accession>
<feature type="domain" description="D-isomer specific 2-hydroxyacid dehydrogenase NAD-binding" evidence="6">
    <location>
        <begin position="115"/>
        <end position="294"/>
    </location>
</feature>
<dbReference type="RefSeq" id="WP_068139731.1">
    <property type="nucleotide sequence ID" value="NZ_AP014924.1"/>
</dbReference>
<feature type="domain" description="D-isomer specific 2-hydroxyacid dehydrogenase catalytic" evidence="5">
    <location>
        <begin position="59"/>
        <end position="325"/>
    </location>
</feature>
<keyword evidence="3" id="KW-0520">NAD</keyword>
<reference evidence="8" key="2">
    <citation type="journal article" date="2016" name="Int. J. Syst. Evol. Microbiol.">
        <title>Complete genome sequence and cell structure of Limnochorda pilosa, a Gram-negative spore-former within the phylum Firmicutes.</title>
        <authorList>
            <person name="Watanabe M."/>
            <person name="Kojima H."/>
            <person name="Fukui M."/>
        </authorList>
    </citation>
    <scope>NUCLEOTIDE SEQUENCE [LARGE SCALE GENOMIC DNA]</scope>
    <source>
        <strain evidence="8">HC45</strain>
    </source>
</reference>
<dbReference type="Proteomes" id="UP000065807">
    <property type="component" value="Chromosome"/>
</dbReference>
<dbReference type="AlphaFoldDB" id="A0A0K2SP95"/>
<evidence type="ECO:0000256" key="4">
    <source>
        <dbReference type="RuleBase" id="RU003719"/>
    </source>
</evidence>
<organism evidence="7 8">
    <name type="scientific">Limnochorda pilosa</name>
    <dbReference type="NCBI Taxonomy" id="1555112"/>
    <lineage>
        <taxon>Bacteria</taxon>
        <taxon>Bacillati</taxon>
        <taxon>Bacillota</taxon>
        <taxon>Limnochordia</taxon>
        <taxon>Limnochordales</taxon>
        <taxon>Limnochordaceae</taxon>
        <taxon>Limnochorda</taxon>
    </lineage>
</organism>
<keyword evidence="2 4" id="KW-0560">Oxidoreductase</keyword>
<evidence type="ECO:0000256" key="2">
    <source>
        <dbReference type="ARBA" id="ARBA00023002"/>
    </source>
</evidence>
<evidence type="ECO:0000259" key="5">
    <source>
        <dbReference type="Pfam" id="PF00389"/>
    </source>
</evidence>
<dbReference type="OrthoDB" id="9805416at2"/>
<evidence type="ECO:0000313" key="7">
    <source>
        <dbReference type="EMBL" id="BAS28817.1"/>
    </source>
</evidence>
<dbReference type="EMBL" id="AP014924">
    <property type="protein sequence ID" value="BAS28817.1"/>
    <property type="molecule type" value="Genomic_DNA"/>
</dbReference>
<gene>
    <name evidence="7" type="ORF">LIP_2988</name>
</gene>
<dbReference type="CDD" id="cd05300">
    <property type="entry name" value="2-Hacid_dh_1"/>
    <property type="match status" value="1"/>
</dbReference>
<dbReference type="PANTHER" id="PTHR43333:SF1">
    <property type="entry name" value="D-ISOMER SPECIFIC 2-HYDROXYACID DEHYDROGENASE NAD-BINDING DOMAIN-CONTAINING PROTEIN"/>
    <property type="match status" value="1"/>
</dbReference>
<sequence length="331" mass="37162">MPQGKLSVLVYAPASVPMYRDFPEEVFRQRQAELGVRIDLVRRYDEVRARIAEPDVYFGARLDAEDFRQAKHLRWVHVPLAGIDRVLTPDLAASDCLLTNSRGCMAAAVAEHALGAILHFARGFDLAVAGQRARRWENVRELRMPMELADLSVGLVGFGEIGRELASRCKALGMKVFAMRRRKGANTAPDLVDRMWGPGHLEDLIDASIFVVLAAPALPDTEKLIGRRELMRMGPQRFLINVARGPLVDEEAVYRALREKWIGGAALDVFEKEPLPAESPLWALPNLLLTPHIAGQTPHFWERVVALFFRNLERFGRGEPLEKLVDKGQGY</sequence>
<dbReference type="SUPFAM" id="SSF52283">
    <property type="entry name" value="Formate/glycerate dehydrogenase catalytic domain-like"/>
    <property type="match status" value="1"/>
</dbReference>
<dbReference type="Pfam" id="PF00389">
    <property type="entry name" value="2-Hacid_dh"/>
    <property type="match status" value="1"/>
</dbReference>
<evidence type="ECO:0000256" key="3">
    <source>
        <dbReference type="ARBA" id="ARBA00023027"/>
    </source>
</evidence>